<sequence>MLMAEGTERLSQRLLAGHSAKETMDYRLIFAAAFVAFLLEAIGRRLLQRASRMSQATGDRSVIAEARAAACKYVPFAFMG</sequence>
<evidence type="ECO:0000313" key="2">
    <source>
        <dbReference type="EMBL" id="RAI39339.1"/>
    </source>
</evidence>
<evidence type="ECO:0000313" key="3">
    <source>
        <dbReference type="Proteomes" id="UP000248863"/>
    </source>
</evidence>
<dbReference type="Proteomes" id="UP000248863">
    <property type="component" value="Unassembled WGS sequence"/>
</dbReference>
<dbReference type="EMBL" id="NPEU01000080">
    <property type="protein sequence ID" value="RAI39339.1"/>
    <property type="molecule type" value="Genomic_DNA"/>
</dbReference>
<name>A0A327KKR3_9BRAD</name>
<gene>
    <name evidence="2" type="ORF">CH338_09770</name>
</gene>
<keyword evidence="1" id="KW-0472">Membrane</keyword>
<accession>A0A327KKR3</accession>
<keyword evidence="1" id="KW-0812">Transmembrane</keyword>
<dbReference type="AlphaFoldDB" id="A0A327KKR3"/>
<comment type="caution">
    <text evidence="2">The sequence shown here is derived from an EMBL/GenBank/DDBJ whole genome shotgun (WGS) entry which is preliminary data.</text>
</comment>
<keyword evidence="1" id="KW-1133">Transmembrane helix</keyword>
<organism evidence="2 3">
    <name type="scientific">Rhodoplanes elegans</name>
    <dbReference type="NCBI Taxonomy" id="29408"/>
    <lineage>
        <taxon>Bacteria</taxon>
        <taxon>Pseudomonadati</taxon>
        <taxon>Pseudomonadota</taxon>
        <taxon>Alphaproteobacteria</taxon>
        <taxon>Hyphomicrobiales</taxon>
        <taxon>Nitrobacteraceae</taxon>
        <taxon>Rhodoplanes</taxon>
    </lineage>
</organism>
<reference evidence="2 3" key="1">
    <citation type="submission" date="2017-07" db="EMBL/GenBank/DDBJ databases">
        <title>Draft Genome Sequences of Select Purple Nonsulfur Bacteria.</title>
        <authorList>
            <person name="Lasarre B."/>
            <person name="Mckinlay J.B."/>
        </authorList>
    </citation>
    <scope>NUCLEOTIDE SEQUENCE [LARGE SCALE GENOMIC DNA]</scope>
    <source>
        <strain evidence="2 3">DSM 11907</strain>
    </source>
</reference>
<keyword evidence="3" id="KW-1185">Reference proteome</keyword>
<feature type="transmembrane region" description="Helical" evidence="1">
    <location>
        <begin position="28"/>
        <end position="47"/>
    </location>
</feature>
<evidence type="ECO:0000256" key="1">
    <source>
        <dbReference type="SAM" id="Phobius"/>
    </source>
</evidence>
<protein>
    <submittedName>
        <fullName evidence="2">Uncharacterized protein</fullName>
    </submittedName>
</protein>
<proteinExistence type="predicted"/>